<evidence type="ECO:0000259" key="1">
    <source>
        <dbReference type="Pfam" id="PF13480"/>
    </source>
</evidence>
<protein>
    <submittedName>
        <fullName evidence="2">CelD/BcsL family acetyltransferase involved in cellulose biosynthesis</fullName>
    </submittedName>
</protein>
<evidence type="ECO:0000313" key="2">
    <source>
        <dbReference type="EMBL" id="PZX04818.1"/>
    </source>
</evidence>
<gene>
    <name evidence="2" type="ORF">C7437_10367</name>
</gene>
<proteinExistence type="predicted"/>
<accession>A0A2W7MFW5</accession>
<feature type="domain" description="BioF2-like acetyltransferase" evidence="1">
    <location>
        <begin position="178"/>
        <end position="317"/>
    </location>
</feature>
<dbReference type="InterPro" id="IPR016181">
    <property type="entry name" value="Acyl_CoA_acyltransferase"/>
</dbReference>
<dbReference type="AlphaFoldDB" id="A0A2W7MFW5"/>
<dbReference type="Proteomes" id="UP000248646">
    <property type="component" value="Unassembled WGS sequence"/>
</dbReference>
<organism evidence="2 3">
    <name type="scientific">Psychrobacillus insolitus</name>
    <dbReference type="NCBI Taxonomy" id="1461"/>
    <lineage>
        <taxon>Bacteria</taxon>
        <taxon>Bacillati</taxon>
        <taxon>Bacillota</taxon>
        <taxon>Bacilli</taxon>
        <taxon>Bacillales</taxon>
        <taxon>Bacillaceae</taxon>
        <taxon>Psychrobacillus</taxon>
    </lineage>
</organism>
<name>A0A2W7MFW5_9BACI</name>
<keyword evidence="2" id="KW-0808">Transferase</keyword>
<evidence type="ECO:0000313" key="3">
    <source>
        <dbReference type="Proteomes" id="UP000248646"/>
    </source>
</evidence>
<dbReference type="GO" id="GO:0016740">
    <property type="term" value="F:transferase activity"/>
    <property type="evidence" value="ECO:0007669"/>
    <property type="project" value="UniProtKB-KW"/>
</dbReference>
<dbReference type="EMBL" id="QKZI01000003">
    <property type="protein sequence ID" value="PZX04818.1"/>
    <property type="molecule type" value="Genomic_DNA"/>
</dbReference>
<sequence length="550" mass="66245">MIRMDDYLELIQIRTYKHLEIYENEWNTILEKNNNSNPFIEYAFVYNWWRILGLEQQIEIYAVKEHNRIIAFFPFQFEKKWFGYMVHFLALGDANYMDFIVRKVDKSRAIMYLFDELIKLKKSAVFNLHGLLESTDTPNILSDYLKVRNMKQRYNRIETPYVNLQNMDFEDYMKPRRKMHGMDRREKRLRALGDVSLQIASASVMDKIVKMHKKRWEKKNDTSGFSSERKQVFFRYLAEQKPDKMGVRLSTLLVGDEIIAFTYGFTCRGRYMGYVLGHNSDFDCYGPGRLLIKEKIQRCLVDNFQKLDMSIGYEPYKFDWNTNLDYTRKTIFSTNTIRAKAFRNFLWVKEMLIAKIKKYRFFVLFRRNTIGKLKYLIRNKWEVQVWKSLWKEKIVPFFYEKKEYVIVKLSDSELKKVSNFKEITTQMVLTCTNNRNEMLQKIYNGYIGHYTSTIQDAFWVNKNVIRLEDIELVSNLKKRSVYIRDWKKENLEDIISFVQTQYGVKYIYMHVNRKDFASVVALEYAGFLWEEKLTYSRKLGRAKLEKVVAN</sequence>
<dbReference type="SUPFAM" id="SSF55729">
    <property type="entry name" value="Acyl-CoA N-acyltransferases (Nat)"/>
    <property type="match status" value="1"/>
</dbReference>
<keyword evidence="3" id="KW-1185">Reference proteome</keyword>
<dbReference type="Pfam" id="PF13480">
    <property type="entry name" value="Acetyltransf_6"/>
    <property type="match status" value="1"/>
</dbReference>
<dbReference type="Gene3D" id="3.40.630.30">
    <property type="match status" value="1"/>
</dbReference>
<reference evidence="2 3" key="1">
    <citation type="submission" date="2018-06" db="EMBL/GenBank/DDBJ databases">
        <title>Genomic Encyclopedia of Type Strains, Phase IV (KMG-IV): sequencing the most valuable type-strain genomes for metagenomic binning, comparative biology and taxonomic classification.</title>
        <authorList>
            <person name="Goeker M."/>
        </authorList>
    </citation>
    <scope>NUCLEOTIDE SEQUENCE [LARGE SCALE GENOMIC DNA]</scope>
    <source>
        <strain evidence="2 3">DSM 5</strain>
    </source>
</reference>
<dbReference type="InterPro" id="IPR038740">
    <property type="entry name" value="BioF2-like_GNAT_dom"/>
</dbReference>
<comment type="caution">
    <text evidence="2">The sequence shown here is derived from an EMBL/GenBank/DDBJ whole genome shotgun (WGS) entry which is preliminary data.</text>
</comment>